<dbReference type="InterPro" id="IPR025724">
    <property type="entry name" value="GAG-pre-integrase_dom"/>
</dbReference>
<feature type="domain" description="Reverse transcriptase Ty1/copia-type" evidence="10">
    <location>
        <begin position="725"/>
        <end position="824"/>
    </location>
</feature>
<evidence type="ECO:0000259" key="10">
    <source>
        <dbReference type="Pfam" id="PF07727"/>
    </source>
</evidence>
<feature type="compositionally biased region" description="Pro residues" evidence="8">
    <location>
        <begin position="1370"/>
        <end position="1385"/>
    </location>
</feature>
<keyword evidence="5" id="KW-0255">Endonuclease</keyword>
<feature type="compositionally biased region" description="Polar residues" evidence="8">
    <location>
        <begin position="1770"/>
        <end position="1779"/>
    </location>
</feature>
<evidence type="ECO:0000256" key="8">
    <source>
        <dbReference type="SAM" id="MobiDB-lite"/>
    </source>
</evidence>
<feature type="compositionally biased region" description="Polar residues" evidence="8">
    <location>
        <begin position="1237"/>
        <end position="1247"/>
    </location>
</feature>
<dbReference type="EMBL" id="BKCJ010041804">
    <property type="protein sequence ID" value="GEW00748.1"/>
    <property type="molecule type" value="Genomic_DNA"/>
</dbReference>
<feature type="domain" description="Reverse transcriptase RNase H-like" evidence="12">
    <location>
        <begin position="2605"/>
        <end position="2708"/>
    </location>
</feature>
<dbReference type="Gene3D" id="2.40.70.10">
    <property type="entry name" value="Acid Proteases"/>
    <property type="match status" value="1"/>
</dbReference>
<dbReference type="InterPro" id="IPR013103">
    <property type="entry name" value="RVT_2"/>
</dbReference>
<sequence length="2995" mass="338162">MNDKMKDPECVNHNVKIAPHDYSKENFLATFTPQKQLTPKQIFWSQDLIKMKTKALKEHTTASSLIKALTMYPPNTPATLVPRVLPTKSQVKIHIFTLIQLFLEFDKTCKRRITPTRLPEGERVLNKPRNVISQRKHDEIGRKNLLIENDNIIAECLSKEVFSVATNSKLKVARFTEMHVAHTIVEVRCLELEAELSNLRGKSHNDNHNELVNRFSNLEDHVKPTVLAPGKYAIDVEPIPSRLRNNKDAHLDYRRHLKESVETIREIIKEAKVVRPLDSSIVSTCRYTKHPQELLEFAIGTCPQDSHQRDKKHAPAHLIRKKQVTFTEQCDTLNSITHKHVAKQNTQKTNIHVPPSTGVNRCTNASGSQPRSNTKKNRISPAKGVNKMQVEEQPRTNKSHLRTTNRFDSSSRSKSTVIQIVIWYLDSGCSRHMTGDRSRLMNFVKKFIGTVRFGNDHFGAIMGYGDYVIGDSVIYRVYYVEGLGHNLFSVRQFCYSDLEVTFRKHSCYVRDTDGVELIKGSRGSNLYTISVEDMMKSSLICLLSKASKNKSWLWNRRLNHLNFGTINDLARKDLVRGLPRLKFEKDHLCSACQLGKSKKHTHKPKTENTNLQVLNTLHMDLCGPSEDLKKLQPTTDIEIFVGYAPSRKVQVPVNLAGTPSSTIIDQDAPSPSISPSSSALQSPSLHQGVTAKSTLMKDNHVAPVDNNPFINVFASEPSSDASSSGDARLVAKGYRQEEGIDFEESFAPVASIEAIHIFITNATSKNMTIYQMNVKTAFRNGELKEEVYVSQPEGFVDTDHLTHVYRLKKALYELKQAPRACVLDCVLISVPGCILLYIMADVNVNAPTDQAPTMAPPTRTDDQIWPHIRWVPIGKSNFYLDIERSQSNPIYKIADTVRYDKTAGCYKCQLDEQWFDLTKDTLKDTLQITPVNNNIAFSSPQTPDALINFVNDPGYPKVVRNLSDVVTNDMFQPWRALTTITNLCLTGKTLRFERPRALVLQILWGVVNRAHLDYAERIWKEFSQSIHTFIKDKKNLAQHTHKNKKATLIVIPSVSGKGTKQEVFGMPILNKLITADIQGEQYYKEYLEKAAKHQRYLASKKGSDPDSPAPKLAKATKKSKPSAPKADLRLPVTKPSSSQQSKPKPAPAKSQGKKLDESVDEGIPEKEPRCNDEEVDIQRAVEESLKSVYDAPRGPLPPVAIREPDSRKFQPLLEVQGKGKEKEVPRIDAEVQDKGQAGSNPGEQNEGQARPNPGDATASQPQSSPVVHVGLNLKHIDLEAMDVSTQPYPEQMDEGFTATAYPNVQKNLKLTVEKQIMRRQLQKPKLNQWCLSQSNNIGPQPSHDNTELLKDLAKTRKKKKKRRDSLKMPPGSPPHQPPPPPPPAGPSGTSGSPGASGSSQVPPPPPPPPSTNQEGQSHGFIAPSSSKIAASAKYTAWTTTNTRFMLFVSSIPEDLHIDDDMAPDAQPLEEDRPATPEHAWSIPSSDLPVPTNNWASTFASTYTPPPEDSLLVQTSDMAMFTDWFCKIQKITKLKPQDLEGATFELVKVFHPNMKAAYYPDVGLEQMVPDQMWIEEECKHTSEGDRRAIRTHMRILSVVRIEVFSMYGYNYMKKIILLRADLKDHIIEERDFKYIVQMIMRFNEIHKFNDGTLHQIDDALDYQVKKFKVNRMNPVGFNSLVHSLSALSTLRRSGLRMVSAAAKPSQRDSSKLYLITGNPNHEDQNFDVAVGEACYRLSVFKALSALEILHSNLFPPLDNPELTIQRRSRSDPTLLNNSEIATEGPSDLPVPDLRTMEELCQPSLNGWGGPISPITIQATNFRLKNDTIQQVQNSCQFHGLPGDDANKHLDKFLHVTQSIKVNGVSDDALRLYLFPHSLTHHATTWFDRLPRNSINTFEQMAKMFLEKYFPPSVVTKLKNEIINFCQHPDESLFKAWERYKLSDTSAQRSESSSSITSSFDTEIIALKAKMAEINKNLMRVLQVNQQVKAVTLSYETYGGPHSFNDCPATVGNTQNVYVAGAYQGPMIPTTSSPVVEHEIKATKDTMHPTNNESTKDVQPLVVSTESPILNSEPIITPIIEPVASPVSASRPNQRPSIPYPSRFHDQKLHDKANEQREKFFQIFKDLNSNISFADALILMPKFRPSIKSLLTNKDKLYELARTSLNEHCLAFLLKKFPEKLRDPGKILISCDFPKMAECLALADLGASINLMPLSMWSKLYLPDLSPTCITLDLADHSISRPVGVVEDVFVKVGTFHFPADFVVVDFDADPRVPLILGRSFLKIGRALIDVFEEYLQEVLGFFDVIASGNPTPYYDPIVSTTSLTLTPFENSDFLLEEVDAFLALEDDPTSPEVDQSYVDTDGDILLLEAFLNDDPLLPPPNQGNYLPEVRKELKICEVKSDKSSIDEPPEVELKDLPPHLEYTFLKGDDKLLVIITKDLSVEEKTTLITVLKSHKRAIAWKLSDIKGIDTEFCTHKILMEEDFEPAVQHQRRVNPKIHNVIKQEVLKLLDAGLIYPISDSPWVSPIHCIPKKGGFTVVENEENELILTRLVTSWRICIDYHFSKIARPMTRFLKKDTPFLFSKECVEAFQTLKRKLTKAPILIALDWDMPFELMCDASDFAIGAVLGQCQEKHFRPIHYASKTMTEAESNYTTTEKEMLAVVYAFEKFRSYLIMNKSIVYTDNSALKYLFTKKDSKARLLHWVLLLQEFTFKVIDTKGAENLAADHLSRLENPHQNVLDPKEIKESFSLKTLNLVSTCDNSSTPWSADFANYHAGNFVVKGMSSQQKNKFFKDVKHYLRDDPFLFKICVDQVIRICVQGQEAIDILKACHYGPTGGHHDPNYIAKKSDKLDDALWAFQTAYKTPIGCTPYKLVYGKACHLSIELEHKAYWALKHANFDLQTADDHRKVQLNELRDQAYENSLIYKEKTKRLHDSKIKHRVFNIGDRVLIFNSQLNIFSGKLKSRWSGPFTISHVFPYGTVELSQPDGLNFKVNGHR</sequence>
<dbReference type="Pfam" id="PF22936">
    <property type="entry name" value="Pol_BBD"/>
    <property type="match status" value="1"/>
</dbReference>
<dbReference type="Pfam" id="PF03732">
    <property type="entry name" value="Retrotrans_gag"/>
    <property type="match status" value="1"/>
</dbReference>
<feature type="compositionally biased region" description="Low complexity" evidence="8">
    <location>
        <begin position="1134"/>
        <end position="1150"/>
    </location>
</feature>
<keyword evidence="3" id="KW-0540">Nuclease</keyword>
<dbReference type="InterPro" id="IPR021109">
    <property type="entry name" value="Peptidase_aspartic_dom_sf"/>
</dbReference>
<dbReference type="InterPro" id="IPR041373">
    <property type="entry name" value="RT_RNaseH"/>
</dbReference>
<feature type="region of interest" description="Disordered" evidence="8">
    <location>
        <begin position="341"/>
        <end position="408"/>
    </location>
</feature>
<feature type="compositionally biased region" description="Polar residues" evidence="8">
    <location>
        <begin position="357"/>
        <end position="372"/>
    </location>
</feature>
<feature type="domain" description="Retrotransposon gag" evidence="9">
    <location>
        <begin position="1872"/>
        <end position="1947"/>
    </location>
</feature>
<keyword evidence="6" id="KW-0378">Hydrolase</keyword>
<dbReference type="InterPro" id="IPR050951">
    <property type="entry name" value="Retrovirus_Pol_polyprotein"/>
</dbReference>
<dbReference type="FunFam" id="3.10.20.370:FF:000001">
    <property type="entry name" value="Retrovirus-related Pol polyprotein from transposon 17.6-like protein"/>
    <property type="match status" value="1"/>
</dbReference>
<feature type="region of interest" description="Disordered" evidence="8">
    <location>
        <begin position="660"/>
        <end position="687"/>
    </location>
</feature>
<feature type="compositionally biased region" description="Pro residues" evidence="8">
    <location>
        <begin position="1401"/>
        <end position="1410"/>
    </location>
</feature>
<feature type="compositionally biased region" description="Basic and acidic residues" evidence="8">
    <location>
        <begin position="1217"/>
        <end position="1233"/>
    </location>
</feature>
<feature type="domain" description="GAG-pre-integrase" evidence="11">
    <location>
        <begin position="525"/>
        <end position="597"/>
    </location>
</feature>
<keyword evidence="7 14" id="KW-0695">RNA-directed DNA polymerase</keyword>
<dbReference type="Gene3D" id="3.10.20.370">
    <property type="match status" value="1"/>
</dbReference>
<dbReference type="GO" id="GO:0004519">
    <property type="term" value="F:endonuclease activity"/>
    <property type="evidence" value="ECO:0007669"/>
    <property type="project" value="UniProtKB-KW"/>
</dbReference>
<name>A0A699GT78_TANCI</name>
<feature type="compositionally biased region" description="Low complexity" evidence="8">
    <location>
        <begin position="664"/>
        <end position="685"/>
    </location>
</feature>
<dbReference type="CDD" id="cd09274">
    <property type="entry name" value="RNase_HI_RT_Ty3"/>
    <property type="match status" value="1"/>
</dbReference>
<protein>
    <submittedName>
        <fullName evidence="14">Reverse transcriptase domain-containing protein</fullName>
    </submittedName>
</protein>
<feature type="compositionally biased region" description="Basic residues" evidence="8">
    <location>
        <begin position="1355"/>
        <end position="1364"/>
    </location>
</feature>
<dbReference type="SUPFAM" id="SSF56672">
    <property type="entry name" value="DNA/RNA polymerases"/>
    <property type="match status" value="1"/>
</dbReference>
<dbReference type="PANTHER" id="PTHR37984:SF5">
    <property type="entry name" value="PROTEIN NYNRIN-LIKE"/>
    <property type="match status" value="1"/>
</dbReference>
<organism evidence="14">
    <name type="scientific">Tanacetum cinerariifolium</name>
    <name type="common">Dalmatian daisy</name>
    <name type="synonym">Chrysanthemum cinerariifolium</name>
    <dbReference type="NCBI Taxonomy" id="118510"/>
    <lineage>
        <taxon>Eukaryota</taxon>
        <taxon>Viridiplantae</taxon>
        <taxon>Streptophyta</taxon>
        <taxon>Embryophyta</taxon>
        <taxon>Tracheophyta</taxon>
        <taxon>Spermatophyta</taxon>
        <taxon>Magnoliopsida</taxon>
        <taxon>eudicotyledons</taxon>
        <taxon>Gunneridae</taxon>
        <taxon>Pentapetalae</taxon>
        <taxon>asterids</taxon>
        <taxon>campanulids</taxon>
        <taxon>Asterales</taxon>
        <taxon>Asteraceae</taxon>
        <taxon>Asteroideae</taxon>
        <taxon>Anthemideae</taxon>
        <taxon>Anthemidinae</taxon>
        <taxon>Tanacetum</taxon>
    </lineage>
</organism>
<evidence type="ECO:0000256" key="2">
    <source>
        <dbReference type="ARBA" id="ARBA00022695"/>
    </source>
</evidence>
<dbReference type="Pfam" id="PF13976">
    <property type="entry name" value="gag_pre-integrs"/>
    <property type="match status" value="1"/>
</dbReference>
<keyword evidence="2" id="KW-0548">Nucleotidyltransferase</keyword>
<proteinExistence type="predicted"/>
<feature type="compositionally biased region" description="Basic and acidic residues" evidence="8">
    <location>
        <begin position="1153"/>
        <end position="1185"/>
    </location>
</feature>
<dbReference type="PANTHER" id="PTHR37984">
    <property type="entry name" value="PROTEIN CBG26694"/>
    <property type="match status" value="1"/>
</dbReference>
<keyword evidence="4" id="KW-0645">Protease</keyword>
<reference evidence="14" key="1">
    <citation type="journal article" date="2019" name="Sci. Rep.">
        <title>Draft genome of Tanacetum cinerariifolium, the natural source of mosquito coil.</title>
        <authorList>
            <person name="Yamashiro T."/>
            <person name="Shiraishi A."/>
            <person name="Satake H."/>
            <person name="Nakayama K."/>
        </authorList>
    </citation>
    <scope>NUCLEOTIDE SEQUENCE</scope>
</reference>
<dbReference type="Pfam" id="PF07727">
    <property type="entry name" value="RVT_2"/>
    <property type="match status" value="1"/>
</dbReference>
<evidence type="ECO:0000256" key="7">
    <source>
        <dbReference type="ARBA" id="ARBA00022918"/>
    </source>
</evidence>
<dbReference type="CDD" id="cd00303">
    <property type="entry name" value="retropepsin_like"/>
    <property type="match status" value="1"/>
</dbReference>
<dbReference type="InterPro" id="IPR054722">
    <property type="entry name" value="PolX-like_BBD"/>
</dbReference>
<feature type="region of interest" description="Disordered" evidence="8">
    <location>
        <begin position="1097"/>
        <end position="1270"/>
    </location>
</feature>
<feature type="compositionally biased region" description="Low complexity" evidence="8">
    <location>
        <begin position="1386"/>
        <end position="1400"/>
    </location>
</feature>
<evidence type="ECO:0000256" key="6">
    <source>
        <dbReference type="ARBA" id="ARBA00022801"/>
    </source>
</evidence>
<feature type="region of interest" description="Disordered" evidence="8">
    <location>
        <begin position="1768"/>
        <end position="1787"/>
    </location>
</feature>
<keyword evidence="4" id="KW-0064">Aspartyl protease</keyword>
<comment type="caution">
    <text evidence="14">The sequence shown here is derived from an EMBL/GenBank/DDBJ whole genome shotgun (WGS) entry which is preliminary data.</text>
</comment>
<dbReference type="Gene3D" id="3.10.10.10">
    <property type="entry name" value="HIV Type 1 Reverse Transcriptase, subunit A, domain 1"/>
    <property type="match status" value="1"/>
</dbReference>
<feature type="region of interest" description="Disordered" evidence="8">
    <location>
        <begin position="1353"/>
        <end position="1421"/>
    </location>
</feature>
<evidence type="ECO:0000313" key="14">
    <source>
        <dbReference type="EMBL" id="GEW00748.1"/>
    </source>
</evidence>
<dbReference type="InterPro" id="IPR043502">
    <property type="entry name" value="DNA/RNA_pol_sf"/>
</dbReference>
<evidence type="ECO:0000259" key="11">
    <source>
        <dbReference type="Pfam" id="PF13976"/>
    </source>
</evidence>
<evidence type="ECO:0000259" key="13">
    <source>
        <dbReference type="Pfam" id="PF22936"/>
    </source>
</evidence>
<evidence type="ECO:0000256" key="4">
    <source>
        <dbReference type="ARBA" id="ARBA00022750"/>
    </source>
</evidence>
<gene>
    <name evidence="14" type="ORF">Tci_172724</name>
</gene>
<dbReference type="InterPro" id="IPR005162">
    <property type="entry name" value="Retrotrans_gag_dom"/>
</dbReference>
<evidence type="ECO:0000259" key="12">
    <source>
        <dbReference type="Pfam" id="PF17917"/>
    </source>
</evidence>
<keyword evidence="1" id="KW-0808">Transferase</keyword>
<dbReference type="GO" id="GO:0003964">
    <property type="term" value="F:RNA-directed DNA polymerase activity"/>
    <property type="evidence" value="ECO:0007669"/>
    <property type="project" value="UniProtKB-KW"/>
</dbReference>
<dbReference type="GO" id="GO:0004190">
    <property type="term" value="F:aspartic-type endopeptidase activity"/>
    <property type="evidence" value="ECO:0007669"/>
    <property type="project" value="UniProtKB-KW"/>
</dbReference>
<evidence type="ECO:0000256" key="3">
    <source>
        <dbReference type="ARBA" id="ARBA00022722"/>
    </source>
</evidence>
<feature type="domain" description="Retrovirus-related Pol polyprotein from transposon TNT 1-94-like beta-barrel" evidence="13">
    <location>
        <begin position="423"/>
        <end position="493"/>
    </location>
</feature>
<accession>A0A699GT78</accession>
<evidence type="ECO:0000256" key="5">
    <source>
        <dbReference type="ARBA" id="ARBA00022759"/>
    </source>
</evidence>
<evidence type="ECO:0000259" key="9">
    <source>
        <dbReference type="Pfam" id="PF03732"/>
    </source>
</evidence>
<dbReference type="Pfam" id="PF17917">
    <property type="entry name" value="RT_RNaseH"/>
    <property type="match status" value="1"/>
</dbReference>
<evidence type="ECO:0000256" key="1">
    <source>
        <dbReference type="ARBA" id="ARBA00022679"/>
    </source>
</evidence>